<protein>
    <submittedName>
        <fullName evidence="10">Cytochrome-c peroxidase</fullName>
    </submittedName>
</protein>
<dbReference type="Pfam" id="PF03150">
    <property type="entry name" value="CCP_MauG"/>
    <property type="match status" value="1"/>
</dbReference>
<gene>
    <name evidence="10" type="ORF">MZV50_01915</name>
</gene>
<evidence type="ECO:0000313" key="11">
    <source>
        <dbReference type="Proteomes" id="UP001057520"/>
    </source>
</evidence>
<dbReference type="InterPro" id="IPR009056">
    <property type="entry name" value="Cyt_c-like_dom"/>
</dbReference>
<dbReference type="PROSITE" id="PS51007">
    <property type="entry name" value="CYTC"/>
    <property type="match status" value="1"/>
</dbReference>
<feature type="domain" description="Cytochrome c" evidence="9">
    <location>
        <begin position="191"/>
        <end position="282"/>
    </location>
</feature>
<keyword evidence="11" id="KW-1185">Reference proteome</keyword>
<accession>A0ABY4ZUU9</accession>
<dbReference type="PANTHER" id="PTHR30600">
    <property type="entry name" value="CYTOCHROME C PEROXIDASE-RELATED"/>
    <property type="match status" value="1"/>
</dbReference>
<dbReference type="Proteomes" id="UP001057520">
    <property type="component" value="Chromosome"/>
</dbReference>
<name>A0ABY4ZUU9_9CAUL</name>
<dbReference type="InterPro" id="IPR051395">
    <property type="entry name" value="Cytochrome_c_Peroxidase/MauG"/>
</dbReference>
<keyword evidence="4" id="KW-0560">Oxidoreductase</keyword>
<evidence type="ECO:0000256" key="3">
    <source>
        <dbReference type="ARBA" id="ARBA00022723"/>
    </source>
</evidence>
<dbReference type="Gene3D" id="1.10.760.10">
    <property type="entry name" value="Cytochrome c-like domain"/>
    <property type="match status" value="2"/>
</dbReference>
<keyword evidence="5 6" id="KW-0408">Iron</keyword>
<reference evidence="10 11" key="1">
    <citation type="submission" date="2022-04" db="EMBL/GenBank/DDBJ databases">
        <title>Genome sequence of soybean root-associated Caulobacter segnis RL271.</title>
        <authorList>
            <person name="Longley R."/>
            <person name="Bonito G."/>
            <person name="Trigodet F."/>
            <person name="Crosson S."/>
            <person name="Fiebig A."/>
        </authorList>
    </citation>
    <scope>NUCLEOTIDE SEQUENCE [LARGE SCALE GENOMIC DNA]</scope>
    <source>
        <strain evidence="10 11">RL271</strain>
    </source>
</reference>
<evidence type="ECO:0000256" key="6">
    <source>
        <dbReference type="PROSITE-ProRule" id="PRU00433"/>
    </source>
</evidence>
<organism evidence="10 11">
    <name type="scientific">Caulobacter segnis</name>
    <dbReference type="NCBI Taxonomy" id="88688"/>
    <lineage>
        <taxon>Bacteria</taxon>
        <taxon>Pseudomonadati</taxon>
        <taxon>Pseudomonadota</taxon>
        <taxon>Alphaproteobacteria</taxon>
        <taxon>Caulobacterales</taxon>
        <taxon>Caulobacteraceae</taxon>
        <taxon>Caulobacter</taxon>
    </lineage>
</organism>
<dbReference type="GO" id="GO:0004601">
    <property type="term" value="F:peroxidase activity"/>
    <property type="evidence" value="ECO:0007669"/>
    <property type="project" value="UniProtKB-KW"/>
</dbReference>
<feature type="chain" id="PRO_5046093405" evidence="8">
    <location>
        <begin position="28"/>
        <end position="282"/>
    </location>
</feature>
<evidence type="ECO:0000256" key="7">
    <source>
        <dbReference type="SAM" id="MobiDB-lite"/>
    </source>
</evidence>
<keyword evidence="8" id="KW-0732">Signal</keyword>
<evidence type="ECO:0000256" key="2">
    <source>
        <dbReference type="ARBA" id="ARBA00022617"/>
    </source>
</evidence>
<dbReference type="InterPro" id="IPR036909">
    <property type="entry name" value="Cyt_c-like_dom_sf"/>
</dbReference>
<proteinExistence type="predicted"/>
<dbReference type="SUPFAM" id="SSF46626">
    <property type="entry name" value="Cytochrome c"/>
    <property type="match status" value="2"/>
</dbReference>
<dbReference type="InterPro" id="IPR004852">
    <property type="entry name" value="Di-haem_cyt_c_peroxidsae"/>
</dbReference>
<evidence type="ECO:0000313" key="10">
    <source>
        <dbReference type="EMBL" id="USQ96379.1"/>
    </source>
</evidence>
<feature type="compositionally biased region" description="Basic residues" evidence="7">
    <location>
        <begin position="250"/>
        <end position="261"/>
    </location>
</feature>
<keyword evidence="2 6" id="KW-0349">Heme</keyword>
<comment type="subcellular location">
    <subcellularLocation>
        <location evidence="1">Cell envelope</location>
    </subcellularLocation>
</comment>
<sequence>MRFAAVGKVLGLIGAACLAIAFTPGLAQRPASDVRVELGRRLFYDADLSIDGTMACATCHEQHHGFSDGNATHPGVHGDPGRRNVQTLANVGTFASLTWGDPRVTRLEDQALIPIAGTSPVEMGFHGQEAVLEARIGGQACYRKLFAAAFPGEAVSMTTITKALAAFQRTLVSRDAPYDRRARGQAVETSIEAIRGETLFFGEAGCARCHAAPDFTDAPRPSSIASTGPSRAIRGWARSPARPRTGASSARRRCATWRSARRICTTARRGPSRARSGDTARR</sequence>
<feature type="signal peptide" evidence="8">
    <location>
        <begin position="1"/>
        <end position="27"/>
    </location>
</feature>
<feature type="region of interest" description="Disordered" evidence="7">
    <location>
        <begin position="218"/>
        <end position="282"/>
    </location>
</feature>
<evidence type="ECO:0000256" key="5">
    <source>
        <dbReference type="ARBA" id="ARBA00023004"/>
    </source>
</evidence>
<keyword evidence="3 6" id="KW-0479">Metal-binding</keyword>
<evidence type="ECO:0000256" key="8">
    <source>
        <dbReference type="SAM" id="SignalP"/>
    </source>
</evidence>
<evidence type="ECO:0000259" key="9">
    <source>
        <dbReference type="PROSITE" id="PS51007"/>
    </source>
</evidence>
<keyword evidence="10" id="KW-0575">Peroxidase</keyword>
<dbReference type="EMBL" id="CP096040">
    <property type="protein sequence ID" value="USQ96379.1"/>
    <property type="molecule type" value="Genomic_DNA"/>
</dbReference>
<evidence type="ECO:0000256" key="1">
    <source>
        <dbReference type="ARBA" id="ARBA00004196"/>
    </source>
</evidence>
<evidence type="ECO:0000256" key="4">
    <source>
        <dbReference type="ARBA" id="ARBA00023002"/>
    </source>
</evidence>